<dbReference type="InterPro" id="IPR052925">
    <property type="entry name" value="Phage_Integrase-like_Recomb"/>
</dbReference>
<evidence type="ECO:0000256" key="1">
    <source>
        <dbReference type="ARBA" id="ARBA00023125"/>
    </source>
</evidence>
<dbReference type="InterPro" id="IPR013762">
    <property type="entry name" value="Integrase-like_cat_sf"/>
</dbReference>
<dbReference type="Gene3D" id="1.10.150.130">
    <property type="match status" value="1"/>
</dbReference>
<dbReference type="OrthoDB" id="2678913at2759"/>
<proteinExistence type="predicted"/>
<organism evidence="3 4">
    <name type="scientific">Psilocybe cf. subviscida</name>
    <dbReference type="NCBI Taxonomy" id="2480587"/>
    <lineage>
        <taxon>Eukaryota</taxon>
        <taxon>Fungi</taxon>
        <taxon>Dikarya</taxon>
        <taxon>Basidiomycota</taxon>
        <taxon>Agaricomycotina</taxon>
        <taxon>Agaricomycetes</taxon>
        <taxon>Agaricomycetidae</taxon>
        <taxon>Agaricales</taxon>
        <taxon>Agaricineae</taxon>
        <taxon>Strophariaceae</taxon>
        <taxon>Psilocybe</taxon>
    </lineage>
</organism>
<dbReference type="PANTHER" id="PTHR34605">
    <property type="entry name" value="PHAGE_INTEGRASE DOMAIN-CONTAINING PROTEIN"/>
    <property type="match status" value="1"/>
</dbReference>
<keyword evidence="2" id="KW-0233">DNA recombination</keyword>
<comment type="caution">
    <text evidence="3">The sequence shown here is derived from an EMBL/GenBank/DDBJ whole genome shotgun (WGS) entry which is preliminary data.</text>
</comment>
<dbReference type="GO" id="GO:0003677">
    <property type="term" value="F:DNA binding"/>
    <property type="evidence" value="ECO:0007669"/>
    <property type="project" value="UniProtKB-KW"/>
</dbReference>
<keyword evidence="1" id="KW-0238">DNA-binding</keyword>
<keyword evidence="4" id="KW-1185">Reference proteome</keyword>
<evidence type="ECO:0008006" key="5">
    <source>
        <dbReference type="Google" id="ProtNLM"/>
    </source>
</evidence>
<dbReference type="EMBL" id="JAACJJ010000016">
    <property type="protein sequence ID" value="KAF5324115.1"/>
    <property type="molecule type" value="Genomic_DNA"/>
</dbReference>
<dbReference type="GO" id="GO:0015074">
    <property type="term" value="P:DNA integration"/>
    <property type="evidence" value="ECO:0007669"/>
    <property type="project" value="InterPro"/>
</dbReference>
<dbReference type="SUPFAM" id="SSF56349">
    <property type="entry name" value="DNA breaking-rejoining enzymes"/>
    <property type="match status" value="1"/>
</dbReference>
<dbReference type="SUPFAM" id="SSF47823">
    <property type="entry name" value="lambda integrase-like, N-terminal domain"/>
    <property type="match status" value="1"/>
</dbReference>
<protein>
    <recommendedName>
        <fullName evidence="5">Tyr recombinase domain-containing protein</fullName>
    </recommendedName>
</protein>
<gene>
    <name evidence="3" type="ORF">D9619_011254</name>
</gene>
<reference evidence="3 4" key="1">
    <citation type="journal article" date="2020" name="ISME J.">
        <title>Uncovering the hidden diversity of litter-decomposition mechanisms in mushroom-forming fungi.</title>
        <authorList>
            <person name="Floudas D."/>
            <person name="Bentzer J."/>
            <person name="Ahren D."/>
            <person name="Johansson T."/>
            <person name="Persson P."/>
            <person name="Tunlid A."/>
        </authorList>
    </citation>
    <scope>NUCLEOTIDE SEQUENCE [LARGE SCALE GENOMIC DNA]</scope>
    <source>
        <strain evidence="3 4">CBS 101986</strain>
    </source>
</reference>
<dbReference type="Gene3D" id="1.10.443.10">
    <property type="entry name" value="Intergrase catalytic core"/>
    <property type="match status" value="1"/>
</dbReference>
<dbReference type="AlphaFoldDB" id="A0A8H5F531"/>
<sequence>MPKDLERIQDVITHAWAPSTRETYGSGLLMYHVFCDLKSIDEHARAPVTPLLVTAFVSALAGAYSASAIGNYVAGVRAWHILHGLPWQVNQMEMASMLKAAERLAAATSSRKQRVPFTVEYIATLRRHLDISKPLHAAVYACLTTTFYAAARLGEFTVPTLTAFDPGMHVKPSDVRIDYDRNNLKSTVFHLPRTKAAINGEDVAWSAQHGVTDPEAALANHLKVNKPAPDGALFAYRYRNKLRVLTKPKFIDAINNAARAAGLERRQGHGIRIGATLEYLLRGVPFEAMKVKGRWASDAFHAYLTKHAQILAPYMQSEPECHRTFITLTMPPVR</sequence>
<accession>A0A8H5F531</accession>
<dbReference type="InterPro" id="IPR011010">
    <property type="entry name" value="DNA_brk_join_enz"/>
</dbReference>
<evidence type="ECO:0000313" key="3">
    <source>
        <dbReference type="EMBL" id="KAF5324115.1"/>
    </source>
</evidence>
<dbReference type="Proteomes" id="UP000567179">
    <property type="component" value="Unassembled WGS sequence"/>
</dbReference>
<evidence type="ECO:0000256" key="2">
    <source>
        <dbReference type="ARBA" id="ARBA00023172"/>
    </source>
</evidence>
<name>A0A8H5F531_9AGAR</name>
<dbReference type="PANTHER" id="PTHR34605:SF4">
    <property type="entry name" value="DNA ADENINE METHYLTRANSFERASE"/>
    <property type="match status" value="1"/>
</dbReference>
<evidence type="ECO:0000313" key="4">
    <source>
        <dbReference type="Proteomes" id="UP000567179"/>
    </source>
</evidence>
<dbReference type="GO" id="GO:0006310">
    <property type="term" value="P:DNA recombination"/>
    <property type="evidence" value="ECO:0007669"/>
    <property type="project" value="UniProtKB-KW"/>
</dbReference>
<dbReference type="InterPro" id="IPR010998">
    <property type="entry name" value="Integrase_recombinase_N"/>
</dbReference>